<dbReference type="SMART" id="SM00382">
    <property type="entry name" value="AAA"/>
    <property type="match status" value="1"/>
</dbReference>
<evidence type="ECO:0000256" key="2">
    <source>
        <dbReference type="ARBA" id="ARBA00022490"/>
    </source>
</evidence>
<dbReference type="Pfam" id="PF02881">
    <property type="entry name" value="SRP54_N"/>
    <property type="match status" value="1"/>
</dbReference>
<dbReference type="InterPro" id="IPR027417">
    <property type="entry name" value="P-loop_NTPase"/>
</dbReference>
<dbReference type="InterPro" id="IPR004390">
    <property type="entry name" value="SR_rcpt_FtsY"/>
</dbReference>
<dbReference type="InterPro" id="IPR003593">
    <property type="entry name" value="AAA+_ATPase"/>
</dbReference>
<feature type="domain" description="SRP54-type proteins GTP-binding" evidence="10">
    <location>
        <begin position="289"/>
        <end position="302"/>
    </location>
</feature>
<evidence type="ECO:0000256" key="4">
    <source>
        <dbReference type="ARBA" id="ARBA00022801"/>
    </source>
</evidence>
<feature type="binding site" evidence="9">
    <location>
        <begin position="122"/>
        <end position="129"/>
    </location>
    <ligand>
        <name>GTP</name>
        <dbReference type="ChEBI" id="CHEBI:37565"/>
    </ligand>
</feature>
<dbReference type="InterPro" id="IPR042101">
    <property type="entry name" value="SRP54_N_sf"/>
</dbReference>
<evidence type="ECO:0000313" key="11">
    <source>
        <dbReference type="EMBL" id="MCU0104771.1"/>
    </source>
</evidence>
<dbReference type="EC" id="3.6.5.4" evidence="9"/>
<dbReference type="Gene3D" id="3.40.50.300">
    <property type="entry name" value="P-loop containing nucleotide triphosphate hydrolases"/>
    <property type="match status" value="1"/>
</dbReference>
<keyword evidence="2 9" id="KW-0963">Cytoplasm</keyword>
<evidence type="ECO:0000259" key="10">
    <source>
        <dbReference type="PROSITE" id="PS00300"/>
    </source>
</evidence>
<sequence>MGFFKNLFKKNTKKNEKYALGLHKSKEVLGNLKRLIEQNQSLGEDFFLELEDIFIQADLGVDTVLYFIDTLRRKMKLNNVTDPKEIEEMIVDEMFKIYLQDEIVIADLDYVDHETNIYLIVGVNGVGKTTSIGKLAHQLRLDKKKVLVVAGDTFRAGAIEQLRVWAERAKVDFFAKEPGSDPSSVIYDALQKAKKEHYDVILCDTAGRLQNKVNLMNELDKMRRVIEKEMPNGLRETLLVIDATTGQNGLKQAEIFKEVTKVTGIILTKMDGSAKGGIVLAIRHLYKLPIKYIGLGEKIDDLVLFDIEEYIYGLFADFFGAE</sequence>
<dbReference type="SMART" id="SM00963">
    <property type="entry name" value="SRP54_N"/>
    <property type="match status" value="1"/>
</dbReference>
<dbReference type="InterPro" id="IPR000897">
    <property type="entry name" value="SRP54_GTPase_dom"/>
</dbReference>
<dbReference type="PANTHER" id="PTHR43134:SF1">
    <property type="entry name" value="SIGNAL RECOGNITION PARTICLE RECEPTOR SUBUNIT ALPHA"/>
    <property type="match status" value="1"/>
</dbReference>
<comment type="function">
    <text evidence="9">Involved in targeting and insertion of nascent membrane proteins into the cytoplasmic membrane. Acts as a receptor for the complex formed by the signal recognition particle (SRP) and the ribosome-nascent chain (RNC).</text>
</comment>
<accession>A0ABT2PUZ1</accession>
<dbReference type="Gene3D" id="1.20.120.140">
    <property type="entry name" value="Signal recognition particle SRP54, nucleotide-binding domain"/>
    <property type="match status" value="1"/>
</dbReference>
<gene>
    <name evidence="9 11" type="primary">ftsY</name>
    <name evidence="11" type="ORF">N7603_03785</name>
</gene>
<dbReference type="InterPro" id="IPR036225">
    <property type="entry name" value="SRP/SRP_N"/>
</dbReference>
<keyword evidence="7 9" id="KW-0675">Receptor</keyword>
<dbReference type="EMBL" id="JAOEGN010000005">
    <property type="protein sequence ID" value="MCU0104771.1"/>
    <property type="molecule type" value="Genomic_DNA"/>
</dbReference>
<keyword evidence="4 9" id="KW-0378">Hydrolase</keyword>
<evidence type="ECO:0000256" key="6">
    <source>
        <dbReference type="ARBA" id="ARBA00023136"/>
    </source>
</evidence>
<comment type="similarity">
    <text evidence="9">Belongs to the GTP-binding SRP family. FtsY subfamily.</text>
</comment>
<proteinExistence type="inferred from homology"/>
<dbReference type="RefSeq" id="WP_262096021.1">
    <property type="nucleotide sequence ID" value="NZ_JAOEGN010000005.1"/>
</dbReference>
<comment type="subunit">
    <text evidence="9">Part of the signal recognition particle protein translocation system, which is composed of SRP and FtsY.</text>
</comment>
<comment type="subcellular location">
    <subcellularLocation>
        <location evidence="9">Cell membrane</location>
        <topology evidence="9">Peripheral membrane protein</topology>
        <orientation evidence="9">Cytoplasmic side</orientation>
    </subcellularLocation>
    <subcellularLocation>
        <location evidence="9">Cytoplasm</location>
    </subcellularLocation>
</comment>
<evidence type="ECO:0000256" key="3">
    <source>
        <dbReference type="ARBA" id="ARBA00022741"/>
    </source>
</evidence>
<evidence type="ECO:0000256" key="5">
    <source>
        <dbReference type="ARBA" id="ARBA00023134"/>
    </source>
</evidence>
<dbReference type="HAMAP" id="MF_00920">
    <property type="entry name" value="FtsY"/>
    <property type="match status" value="1"/>
</dbReference>
<feature type="binding site" evidence="9">
    <location>
        <begin position="204"/>
        <end position="208"/>
    </location>
    <ligand>
        <name>GTP</name>
        <dbReference type="ChEBI" id="CHEBI:37565"/>
    </ligand>
</feature>
<comment type="caution">
    <text evidence="11">The sequence shown here is derived from an EMBL/GenBank/DDBJ whole genome shotgun (WGS) entry which is preliminary data.</text>
</comment>
<dbReference type="SMART" id="SM00962">
    <property type="entry name" value="SRP54"/>
    <property type="match status" value="1"/>
</dbReference>
<dbReference type="InterPro" id="IPR013822">
    <property type="entry name" value="Signal_recog_particl_SRP54_hlx"/>
</dbReference>
<keyword evidence="1 9" id="KW-1003">Cell membrane</keyword>
<evidence type="ECO:0000256" key="1">
    <source>
        <dbReference type="ARBA" id="ARBA00022475"/>
    </source>
</evidence>
<dbReference type="Proteomes" id="UP001209076">
    <property type="component" value="Unassembled WGS sequence"/>
</dbReference>
<name>A0ABT2PUZ1_9MOLU</name>
<dbReference type="CDD" id="cd17874">
    <property type="entry name" value="FtsY"/>
    <property type="match status" value="1"/>
</dbReference>
<comment type="catalytic activity">
    <reaction evidence="8 9">
        <text>GTP + H2O = GDP + phosphate + H(+)</text>
        <dbReference type="Rhea" id="RHEA:19669"/>
        <dbReference type="ChEBI" id="CHEBI:15377"/>
        <dbReference type="ChEBI" id="CHEBI:15378"/>
        <dbReference type="ChEBI" id="CHEBI:37565"/>
        <dbReference type="ChEBI" id="CHEBI:43474"/>
        <dbReference type="ChEBI" id="CHEBI:58189"/>
        <dbReference type="EC" id="3.6.5.4"/>
    </reaction>
</comment>
<dbReference type="SUPFAM" id="SSF47364">
    <property type="entry name" value="Domain of the SRP/SRP receptor G-proteins"/>
    <property type="match status" value="1"/>
</dbReference>
<reference evidence="12" key="1">
    <citation type="submission" date="2023-07" db="EMBL/GenBank/DDBJ databases">
        <title>Novel Mycoplasma species identified in domestic and wild animals.</title>
        <authorList>
            <person name="Volokhov D.V."/>
            <person name="Furtak V.A."/>
            <person name="Zagorodnyaya T.A."/>
        </authorList>
    </citation>
    <scope>NUCLEOTIDE SEQUENCE [LARGE SCALE GENOMIC DNA]</scope>
    <source>
        <strain evidence="12">92-19</strain>
    </source>
</reference>
<dbReference type="PANTHER" id="PTHR43134">
    <property type="entry name" value="SIGNAL RECOGNITION PARTICLE RECEPTOR SUBUNIT ALPHA"/>
    <property type="match status" value="1"/>
</dbReference>
<evidence type="ECO:0000256" key="9">
    <source>
        <dbReference type="HAMAP-Rule" id="MF_00920"/>
    </source>
</evidence>
<protein>
    <recommendedName>
        <fullName evidence="9">Signal recognition particle receptor FtsY</fullName>
        <shortName evidence="9">SRP receptor</shortName>
        <ecNumber evidence="9">3.6.5.4</ecNumber>
    </recommendedName>
</protein>
<dbReference type="SUPFAM" id="SSF52540">
    <property type="entry name" value="P-loop containing nucleoside triphosphate hydrolases"/>
    <property type="match status" value="1"/>
</dbReference>
<organism evidence="11 12">
    <name type="scientific">Paracholeplasma vituli</name>
    <dbReference type="NCBI Taxonomy" id="69473"/>
    <lineage>
        <taxon>Bacteria</taxon>
        <taxon>Bacillati</taxon>
        <taxon>Mycoplasmatota</taxon>
        <taxon>Mollicutes</taxon>
        <taxon>Acholeplasmatales</taxon>
        <taxon>Acholeplasmataceae</taxon>
        <taxon>Paracholeplasma</taxon>
    </lineage>
</organism>
<evidence type="ECO:0000313" key="12">
    <source>
        <dbReference type="Proteomes" id="UP001209076"/>
    </source>
</evidence>
<keyword evidence="5 9" id="KW-0342">GTP-binding</keyword>
<dbReference type="Pfam" id="PF00448">
    <property type="entry name" value="SRP54"/>
    <property type="match status" value="1"/>
</dbReference>
<evidence type="ECO:0000256" key="7">
    <source>
        <dbReference type="ARBA" id="ARBA00023170"/>
    </source>
</evidence>
<keyword evidence="12" id="KW-1185">Reference proteome</keyword>
<keyword evidence="6 9" id="KW-0472">Membrane</keyword>
<dbReference type="PROSITE" id="PS00300">
    <property type="entry name" value="SRP54"/>
    <property type="match status" value="1"/>
</dbReference>
<evidence type="ECO:0000256" key="8">
    <source>
        <dbReference type="ARBA" id="ARBA00048027"/>
    </source>
</evidence>
<feature type="binding site" evidence="9">
    <location>
        <begin position="268"/>
        <end position="271"/>
    </location>
    <ligand>
        <name>GTP</name>
        <dbReference type="ChEBI" id="CHEBI:37565"/>
    </ligand>
</feature>
<keyword evidence="3 9" id="KW-0547">Nucleotide-binding</keyword>
<dbReference type="NCBIfam" id="TIGR00064">
    <property type="entry name" value="ftsY"/>
    <property type="match status" value="1"/>
</dbReference>